<sequence>MQRTPEKPPFPVEEHVRHRRQQAIGEQTIGRATINWPLLVQISRPPLSLALDAIPASRWSHAPYCYRVVGNRLRIKSESHPSRLSAPRIEAGGSA</sequence>
<feature type="compositionally biased region" description="Basic and acidic residues" evidence="1">
    <location>
        <begin position="1"/>
        <end position="16"/>
    </location>
</feature>
<evidence type="ECO:0000256" key="1">
    <source>
        <dbReference type="SAM" id="MobiDB-lite"/>
    </source>
</evidence>
<reference evidence="3" key="1">
    <citation type="submission" date="2016-11" db="UniProtKB">
        <authorList>
            <consortium name="WormBaseParasite"/>
        </authorList>
    </citation>
    <scope>IDENTIFICATION</scope>
</reference>
<evidence type="ECO:0000313" key="2">
    <source>
        <dbReference type="Proteomes" id="UP000095287"/>
    </source>
</evidence>
<name>A0A1I7YB85_9BILA</name>
<accession>A0A1I7YB85</accession>
<keyword evidence="2" id="KW-1185">Reference proteome</keyword>
<feature type="region of interest" description="Disordered" evidence="1">
    <location>
        <begin position="1"/>
        <end position="24"/>
    </location>
</feature>
<dbReference type="WBParaSite" id="L893_g14602.t1">
    <property type="protein sequence ID" value="L893_g14602.t1"/>
    <property type="gene ID" value="L893_g14602"/>
</dbReference>
<organism evidence="2 3">
    <name type="scientific">Steinernema glaseri</name>
    <dbReference type="NCBI Taxonomy" id="37863"/>
    <lineage>
        <taxon>Eukaryota</taxon>
        <taxon>Metazoa</taxon>
        <taxon>Ecdysozoa</taxon>
        <taxon>Nematoda</taxon>
        <taxon>Chromadorea</taxon>
        <taxon>Rhabditida</taxon>
        <taxon>Tylenchina</taxon>
        <taxon>Panagrolaimomorpha</taxon>
        <taxon>Strongyloidoidea</taxon>
        <taxon>Steinernematidae</taxon>
        <taxon>Steinernema</taxon>
    </lineage>
</organism>
<evidence type="ECO:0000313" key="3">
    <source>
        <dbReference type="WBParaSite" id="L893_g14602.t1"/>
    </source>
</evidence>
<proteinExistence type="predicted"/>
<dbReference type="Proteomes" id="UP000095287">
    <property type="component" value="Unplaced"/>
</dbReference>
<protein>
    <submittedName>
        <fullName evidence="3">Transposase</fullName>
    </submittedName>
</protein>
<dbReference type="AlphaFoldDB" id="A0A1I7YB85"/>